<sequence>MEQLGRRCDNLTLELSKTKWTPRYVTEIMLEQIHQGTKAGNDFWKEAWDCMVNLLNYKFGLQLNDVSLRMLFQKLQMQYGSLKALLEHEGFQWDAHPEAQAYWNRTLPNYNDLYLTYGNRHAAGKDRTSDPEILNNATSKNVVDLLEHQAIHVAESSMNLAGSLDATK</sequence>
<evidence type="ECO:0000259" key="1">
    <source>
        <dbReference type="Pfam" id="PF12776"/>
    </source>
</evidence>
<protein>
    <recommendedName>
        <fullName evidence="1">Myb/SANT-like domain-containing protein</fullName>
    </recommendedName>
</protein>
<organism evidence="2 3">
    <name type="scientific">Cinchona calisaya</name>
    <dbReference type="NCBI Taxonomy" id="153742"/>
    <lineage>
        <taxon>Eukaryota</taxon>
        <taxon>Viridiplantae</taxon>
        <taxon>Streptophyta</taxon>
        <taxon>Embryophyta</taxon>
        <taxon>Tracheophyta</taxon>
        <taxon>Spermatophyta</taxon>
        <taxon>Magnoliopsida</taxon>
        <taxon>eudicotyledons</taxon>
        <taxon>Gunneridae</taxon>
        <taxon>Pentapetalae</taxon>
        <taxon>asterids</taxon>
        <taxon>lamiids</taxon>
        <taxon>Gentianales</taxon>
        <taxon>Rubiaceae</taxon>
        <taxon>Cinchonoideae</taxon>
        <taxon>Cinchoneae</taxon>
        <taxon>Cinchona</taxon>
    </lineage>
</organism>
<dbReference type="EMBL" id="JBJUIK010000017">
    <property type="protein sequence ID" value="KAL3497950.1"/>
    <property type="molecule type" value="Genomic_DNA"/>
</dbReference>
<dbReference type="AlphaFoldDB" id="A0ABD2XWQ3"/>
<accession>A0ABD2XWQ3</accession>
<gene>
    <name evidence="2" type="ORF">ACH5RR_040682</name>
</gene>
<evidence type="ECO:0000313" key="2">
    <source>
        <dbReference type="EMBL" id="KAL3497950.1"/>
    </source>
</evidence>
<dbReference type="InterPro" id="IPR024752">
    <property type="entry name" value="Myb/SANT-like_dom"/>
</dbReference>
<comment type="caution">
    <text evidence="2">The sequence shown here is derived from an EMBL/GenBank/DDBJ whole genome shotgun (WGS) entry which is preliminary data.</text>
</comment>
<keyword evidence="3" id="KW-1185">Reference proteome</keyword>
<name>A0ABD2XWQ3_9GENT</name>
<proteinExistence type="predicted"/>
<feature type="domain" description="Myb/SANT-like" evidence="1">
    <location>
        <begin position="23"/>
        <end position="96"/>
    </location>
</feature>
<reference evidence="2 3" key="1">
    <citation type="submission" date="2024-11" db="EMBL/GenBank/DDBJ databases">
        <title>A near-complete genome assembly of Cinchona calisaya.</title>
        <authorList>
            <person name="Lian D.C."/>
            <person name="Zhao X.W."/>
            <person name="Wei L."/>
        </authorList>
    </citation>
    <scope>NUCLEOTIDE SEQUENCE [LARGE SCALE GENOMIC DNA]</scope>
    <source>
        <tissue evidence="2">Nenye</tissue>
    </source>
</reference>
<dbReference type="PANTHER" id="PTHR46929">
    <property type="entry name" value="EXPRESSED PROTEIN"/>
    <property type="match status" value="1"/>
</dbReference>
<dbReference type="Proteomes" id="UP001630127">
    <property type="component" value="Unassembled WGS sequence"/>
</dbReference>
<dbReference type="PANTHER" id="PTHR46929:SF28">
    <property type="entry name" value="MYB_SANT-LIKE DNA-BINDING DOMAIN PROTEIN"/>
    <property type="match status" value="1"/>
</dbReference>
<evidence type="ECO:0000313" key="3">
    <source>
        <dbReference type="Proteomes" id="UP001630127"/>
    </source>
</evidence>
<dbReference type="Pfam" id="PF12776">
    <property type="entry name" value="Myb_DNA-bind_3"/>
    <property type="match status" value="1"/>
</dbReference>